<keyword evidence="2 3" id="KW-0238">DNA-binding</keyword>
<accession>A0A9E8LYD9</accession>
<organism evidence="5 6">
    <name type="scientific">Fervidibacillus halotolerans</name>
    <dbReference type="NCBI Taxonomy" id="2980027"/>
    <lineage>
        <taxon>Bacteria</taxon>
        <taxon>Bacillati</taxon>
        <taxon>Bacillota</taxon>
        <taxon>Bacilli</taxon>
        <taxon>Bacillales</taxon>
        <taxon>Bacillaceae</taxon>
        <taxon>Fervidibacillus</taxon>
    </lineage>
</organism>
<dbReference type="PANTHER" id="PTHR43479:SF7">
    <property type="entry name" value="TETR-FAMILY TRANSCRIPTIONAL REGULATOR"/>
    <property type="match status" value="1"/>
</dbReference>
<dbReference type="Pfam" id="PF14278">
    <property type="entry name" value="TetR_C_8"/>
    <property type="match status" value="1"/>
</dbReference>
<proteinExistence type="predicted"/>
<dbReference type="RefSeq" id="WP_275419807.1">
    <property type="nucleotide sequence ID" value="NZ_CP106877.1"/>
</dbReference>
<feature type="DNA-binding region" description="H-T-H motif" evidence="3">
    <location>
        <begin position="33"/>
        <end position="52"/>
    </location>
</feature>
<dbReference type="EMBL" id="CP106877">
    <property type="protein sequence ID" value="WAA11692.1"/>
    <property type="molecule type" value="Genomic_DNA"/>
</dbReference>
<evidence type="ECO:0000256" key="2">
    <source>
        <dbReference type="ARBA" id="ARBA00023125"/>
    </source>
</evidence>
<gene>
    <name evidence="5" type="ORF">OE105_08660</name>
</gene>
<dbReference type="GO" id="GO:0003677">
    <property type="term" value="F:DNA binding"/>
    <property type="evidence" value="ECO:0007669"/>
    <property type="project" value="UniProtKB-UniRule"/>
</dbReference>
<evidence type="ECO:0000313" key="5">
    <source>
        <dbReference type="EMBL" id="WAA11692.1"/>
    </source>
</evidence>
<dbReference type="Proteomes" id="UP001164726">
    <property type="component" value="Chromosome"/>
</dbReference>
<dbReference type="InterPro" id="IPR001647">
    <property type="entry name" value="HTH_TetR"/>
</dbReference>
<dbReference type="InterPro" id="IPR009057">
    <property type="entry name" value="Homeodomain-like_sf"/>
</dbReference>
<dbReference type="PROSITE" id="PS50977">
    <property type="entry name" value="HTH_TETR_2"/>
    <property type="match status" value="1"/>
</dbReference>
<evidence type="ECO:0000256" key="3">
    <source>
        <dbReference type="PROSITE-ProRule" id="PRU00335"/>
    </source>
</evidence>
<dbReference type="InterPro" id="IPR050624">
    <property type="entry name" value="HTH-type_Tx_Regulator"/>
</dbReference>
<evidence type="ECO:0000256" key="1">
    <source>
        <dbReference type="ARBA" id="ARBA00022491"/>
    </source>
</evidence>
<protein>
    <submittedName>
        <fullName evidence="5">TetR family transcriptional regulator C-terminal domain-containing protein</fullName>
    </submittedName>
</protein>
<dbReference type="Gene3D" id="1.10.357.10">
    <property type="entry name" value="Tetracycline Repressor, domain 2"/>
    <property type="match status" value="1"/>
</dbReference>
<name>A0A9E8LYD9_9BACI</name>
<dbReference type="AlphaFoldDB" id="A0A9E8LYD9"/>
<evidence type="ECO:0000313" key="6">
    <source>
        <dbReference type="Proteomes" id="UP001164726"/>
    </source>
</evidence>
<keyword evidence="6" id="KW-1185">Reference proteome</keyword>
<sequence length="185" mass="21928">MVKKIDRRKRYTRYALKQSLMTLLENKPISNITVKEICMLADINRSTFYAHFSDQYDLLAKIEEEIIKDLHSYLERFKLEEDKMTVKLLEYIEDNQKTFQILLNKNRESGFETKLKSVAKQFMMNHWLDGVDHQLESKYLSTFVISGAIHVIKDWLLNGMDVSKDDMAMMINRFIKNGLSYLDDL</sequence>
<dbReference type="InterPro" id="IPR039532">
    <property type="entry name" value="TetR_C_Firmicutes"/>
</dbReference>
<evidence type="ECO:0000259" key="4">
    <source>
        <dbReference type="PROSITE" id="PS50977"/>
    </source>
</evidence>
<dbReference type="SUPFAM" id="SSF46689">
    <property type="entry name" value="Homeodomain-like"/>
    <property type="match status" value="1"/>
</dbReference>
<keyword evidence="1" id="KW-0678">Repressor</keyword>
<feature type="domain" description="HTH tetR-type" evidence="4">
    <location>
        <begin position="10"/>
        <end position="70"/>
    </location>
</feature>
<reference evidence="5" key="1">
    <citation type="submission" date="2022-09" db="EMBL/GenBank/DDBJ databases">
        <title>Complete Genomes of Fervidibacillus albus and Fervidibacillus halotolerans isolated from tidal flat sediments.</title>
        <authorList>
            <person name="Kwon K.K."/>
            <person name="Yang S.-H."/>
            <person name="Park M.J."/>
            <person name="Oh H.-M."/>
        </authorList>
    </citation>
    <scope>NUCLEOTIDE SEQUENCE</scope>
    <source>
        <strain evidence="5">MEBiC13594</strain>
    </source>
</reference>
<dbReference type="KEGG" id="fhl:OE105_08660"/>
<dbReference type="PANTHER" id="PTHR43479">
    <property type="entry name" value="ACREF/ENVCD OPERON REPRESSOR-RELATED"/>
    <property type="match status" value="1"/>
</dbReference>